<dbReference type="InterPro" id="IPR046335">
    <property type="entry name" value="LacI/GalR-like_sensor"/>
</dbReference>
<dbReference type="PROSITE" id="PS50932">
    <property type="entry name" value="HTH_LACI_2"/>
    <property type="match status" value="1"/>
</dbReference>
<keyword evidence="3" id="KW-0804">Transcription</keyword>
<dbReference type="InterPro" id="IPR010982">
    <property type="entry name" value="Lambda_DNA-bd_dom_sf"/>
</dbReference>
<keyword evidence="6" id="KW-1185">Reference proteome</keyword>
<evidence type="ECO:0000256" key="3">
    <source>
        <dbReference type="ARBA" id="ARBA00023163"/>
    </source>
</evidence>
<dbReference type="SMART" id="SM00354">
    <property type="entry name" value="HTH_LACI"/>
    <property type="match status" value="1"/>
</dbReference>
<keyword evidence="2" id="KW-0238">DNA-binding</keyword>
<dbReference type="InterPro" id="IPR000843">
    <property type="entry name" value="HTH_LacI"/>
</dbReference>
<evidence type="ECO:0000313" key="5">
    <source>
        <dbReference type="EMBL" id="GIQ69473.1"/>
    </source>
</evidence>
<dbReference type="CDD" id="cd01544">
    <property type="entry name" value="PBP1_GalR"/>
    <property type="match status" value="1"/>
</dbReference>
<dbReference type="RefSeq" id="WP_213412272.1">
    <property type="nucleotide sequence ID" value="NZ_BOVK01000028.1"/>
</dbReference>
<dbReference type="Pfam" id="PF13377">
    <property type="entry name" value="Peripla_BP_3"/>
    <property type="match status" value="1"/>
</dbReference>
<dbReference type="AlphaFoldDB" id="A0A8J4H6A3"/>
<organism evidence="5 6">
    <name type="scientific">Xylanibacillus composti</name>
    <dbReference type="NCBI Taxonomy" id="1572762"/>
    <lineage>
        <taxon>Bacteria</taxon>
        <taxon>Bacillati</taxon>
        <taxon>Bacillota</taxon>
        <taxon>Bacilli</taxon>
        <taxon>Bacillales</taxon>
        <taxon>Paenibacillaceae</taxon>
        <taxon>Xylanibacillus</taxon>
    </lineage>
</organism>
<reference evidence="5" key="1">
    <citation type="submission" date="2021-04" db="EMBL/GenBank/DDBJ databases">
        <title>Draft genome sequence of Xylanibacillus composti strain K13.</title>
        <authorList>
            <person name="Uke A."/>
            <person name="Chhe C."/>
            <person name="Baramee S."/>
            <person name="Kosugi A."/>
        </authorList>
    </citation>
    <scope>NUCLEOTIDE SEQUENCE</scope>
    <source>
        <strain evidence="5">K13</strain>
    </source>
</reference>
<dbReference type="PANTHER" id="PTHR30146:SF149">
    <property type="entry name" value="HTH-TYPE TRANSCRIPTIONAL REGULATOR EBGR"/>
    <property type="match status" value="1"/>
</dbReference>
<keyword evidence="1" id="KW-0805">Transcription regulation</keyword>
<evidence type="ECO:0000256" key="1">
    <source>
        <dbReference type="ARBA" id="ARBA00023015"/>
    </source>
</evidence>
<dbReference type="GO" id="GO:0003700">
    <property type="term" value="F:DNA-binding transcription factor activity"/>
    <property type="evidence" value="ECO:0007669"/>
    <property type="project" value="TreeGrafter"/>
</dbReference>
<dbReference type="Proteomes" id="UP000677918">
    <property type="component" value="Unassembled WGS sequence"/>
</dbReference>
<dbReference type="SUPFAM" id="SSF47413">
    <property type="entry name" value="lambda repressor-like DNA-binding domains"/>
    <property type="match status" value="1"/>
</dbReference>
<comment type="caution">
    <text evidence="5">The sequence shown here is derived from an EMBL/GenBank/DDBJ whole genome shotgun (WGS) entry which is preliminary data.</text>
</comment>
<evidence type="ECO:0000259" key="4">
    <source>
        <dbReference type="PROSITE" id="PS50932"/>
    </source>
</evidence>
<protein>
    <submittedName>
        <fullName evidence="5">HTH-type transcriptional regulator EbgR</fullName>
    </submittedName>
</protein>
<dbReference type="InterPro" id="IPR028082">
    <property type="entry name" value="Peripla_BP_I"/>
</dbReference>
<dbReference type="GO" id="GO:0000976">
    <property type="term" value="F:transcription cis-regulatory region binding"/>
    <property type="evidence" value="ECO:0007669"/>
    <property type="project" value="TreeGrafter"/>
</dbReference>
<name>A0A8J4H6A3_9BACL</name>
<gene>
    <name evidence="5" type="primary">ebgR</name>
    <name evidence="5" type="ORF">XYCOK13_22970</name>
</gene>
<dbReference type="CDD" id="cd01392">
    <property type="entry name" value="HTH_LacI"/>
    <property type="match status" value="1"/>
</dbReference>
<dbReference type="Gene3D" id="1.10.260.40">
    <property type="entry name" value="lambda repressor-like DNA-binding domains"/>
    <property type="match status" value="1"/>
</dbReference>
<dbReference type="SUPFAM" id="SSF53822">
    <property type="entry name" value="Periplasmic binding protein-like I"/>
    <property type="match status" value="1"/>
</dbReference>
<feature type="domain" description="HTH lacI-type" evidence="4">
    <location>
        <begin position="2"/>
        <end position="48"/>
    </location>
</feature>
<dbReference type="Gene3D" id="3.40.50.2300">
    <property type="match status" value="2"/>
</dbReference>
<proteinExistence type="predicted"/>
<accession>A0A8J4H6A3</accession>
<evidence type="ECO:0000256" key="2">
    <source>
        <dbReference type="ARBA" id="ARBA00023125"/>
    </source>
</evidence>
<dbReference type="EMBL" id="BOVK01000028">
    <property type="protein sequence ID" value="GIQ69473.1"/>
    <property type="molecule type" value="Genomic_DNA"/>
</dbReference>
<evidence type="ECO:0000313" key="6">
    <source>
        <dbReference type="Proteomes" id="UP000677918"/>
    </source>
</evidence>
<sequence length="330" mass="37489">MTTIKDIAKRANCSPATVSRVLNRDPSLQVSEATRQIILQIAKELKYKTVSERYTKKHYRLALLYHPSLFHNHVKDDFHYSIRTGIEGACSDFGIDLISSFNEKGLTDVSLHGAIIIGNYTNDEIAAFASTVPTNSIVIIGRNPDEQRYDSVWFDTRRAVHTALDHLRSLNHERIDYIGSSENPDLPLEERRDHIFRAYMYRHFPKYEPRIWIGGHGTENGYQMMKQAYAHGELPSAYFFANDPLAIGALDYLREQHVQVPHDISIVSMDGHNLTNFTTPPLTTVNYPRAFMGEISVHAVIALIEQARTIRLKTLVPTNLIVRGSTKALN</sequence>
<dbReference type="PANTHER" id="PTHR30146">
    <property type="entry name" value="LACI-RELATED TRANSCRIPTIONAL REPRESSOR"/>
    <property type="match status" value="1"/>
</dbReference>
<dbReference type="Pfam" id="PF00356">
    <property type="entry name" value="LacI"/>
    <property type="match status" value="1"/>
</dbReference>